<evidence type="ECO:0000313" key="4">
    <source>
        <dbReference type="Ensembl" id="ENSMFAP00000056790.1"/>
    </source>
</evidence>
<comment type="similarity">
    <text evidence="1">Belongs to the TAF11 family.</text>
</comment>
<dbReference type="FunFam" id="1.10.20.10:FF:000025">
    <property type="entry name" value="Transcription initiation factor TFIID subunit 11"/>
    <property type="match status" value="1"/>
</dbReference>
<feature type="domain" description="TAFII28-like protein" evidence="3">
    <location>
        <begin position="97"/>
        <end position="179"/>
    </location>
</feature>
<reference evidence="4" key="2">
    <citation type="submission" date="2025-08" db="UniProtKB">
        <authorList>
            <consortium name="Ensembl"/>
        </authorList>
    </citation>
    <scope>IDENTIFICATION</scope>
</reference>
<keyword evidence="5" id="KW-1185">Reference proteome</keyword>
<name>A0A7N9CYM8_MACFA</name>
<dbReference type="Ensembl" id="ENSMFAT00000074821.1">
    <property type="protein sequence ID" value="ENSMFAP00000056790.1"/>
    <property type="gene ID" value="ENSMFAG00000048030.1"/>
</dbReference>
<dbReference type="GeneTree" id="ENSGT00390000013228"/>
<feature type="compositionally biased region" description="Basic and acidic residues" evidence="2">
    <location>
        <begin position="72"/>
        <end position="90"/>
    </location>
</feature>
<dbReference type="GO" id="GO:0016251">
    <property type="term" value="F:RNA polymerase II general transcription initiation factor activity"/>
    <property type="evidence" value="ECO:0007669"/>
    <property type="project" value="TreeGrafter"/>
</dbReference>
<dbReference type="SUPFAM" id="SSF47113">
    <property type="entry name" value="Histone-fold"/>
    <property type="match status" value="1"/>
</dbReference>
<evidence type="ECO:0000256" key="1">
    <source>
        <dbReference type="ARBA" id="ARBA00009788"/>
    </source>
</evidence>
<evidence type="ECO:0000313" key="5">
    <source>
        <dbReference type="Proteomes" id="UP000233100"/>
    </source>
</evidence>
<dbReference type="PANTHER" id="PTHR13218:SF15">
    <property type="entry name" value="TATA-BOX BINDING PROTEIN ASSOCIATED FACTOR 11 LIKE PROTEIN 2-RELATED"/>
    <property type="match status" value="1"/>
</dbReference>
<dbReference type="AlphaFoldDB" id="A0A7N9CYM8"/>
<reference evidence="4" key="3">
    <citation type="submission" date="2025-09" db="UniProtKB">
        <authorList>
            <consortium name="Ensembl"/>
        </authorList>
    </citation>
    <scope>IDENTIFICATION</scope>
</reference>
<dbReference type="CDD" id="cd08048">
    <property type="entry name" value="HFD_TAF11"/>
    <property type="match status" value="1"/>
</dbReference>
<evidence type="ECO:0000259" key="3">
    <source>
        <dbReference type="Pfam" id="PF04719"/>
    </source>
</evidence>
<dbReference type="InterPro" id="IPR045127">
    <property type="entry name" value="TAF11-like"/>
</dbReference>
<dbReference type="GO" id="GO:0005669">
    <property type="term" value="C:transcription factor TFIID complex"/>
    <property type="evidence" value="ECO:0007669"/>
    <property type="project" value="InterPro"/>
</dbReference>
<evidence type="ECO:0000256" key="2">
    <source>
        <dbReference type="SAM" id="MobiDB-lite"/>
    </source>
</evidence>
<dbReference type="Pfam" id="PF04719">
    <property type="entry name" value="TAFII28"/>
    <property type="match status" value="1"/>
</dbReference>
<feature type="region of interest" description="Disordered" evidence="2">
    <location>
        <begin position="1"/>
        <end position="90"/>
    </location>
</feature>
<feature type="compositionally biased region" description="Basic and acidic residues" evidence="2">
    <location>
        <begin position="37"/>
        <end position="50"/>
    </location>
</feature>
<dbReference type="GO" id="GO:0046982">
    <property type="term" value="F:protein heterodimerization activity"/>
    <property type="evidence" value="ECO:0007669"/>
    <property type="project" value="InterPro"/>
</dbReference>
<dbReference type="Gene3D" id="1.10.20.10">
    <property type="entry name" value="Histone, subunit A"/>
    <property type="match status" value="1"/>
</dbReference>
<dbReference type="InterPro" id="IPR006809">
    <property type="entry name" value="TAFII28_dom"/>
</dbReference>
<dbReference type="InterPro" id="IPR009072">
    <property type="entry name" value="Histone-fold"/>
</dbReference>
<dbReference type="GO" id="GO:0051123">
    <property type="term" value="P:RNA polymerase II preinitiation complex assembly"/>
    <property type="evidence" value="ECO:0007669"/>
    <property type="project" value="InterPro"/>
</dbReference>
<proteinExistence type="inferred from homology"/>
<sequence>METGRQAGVSAEMFALPRGLKGSNMDGIPEDLDGNLEEPRDQEGKLRSQDVMDLTEGDNEASASAPPAAKRLKTDTKGKKERKPTVDAEEAQRMSTLLSAMSEEQLARYEVCRGSAFPKARVARLMRSISCSSESENTAIAMAGIAKVLVGEVVEEALDVCEMWGETPPLQPKHLREAVCRLKPKGLFPNSNYKKNQVLLGRRPEGQVCLCRNKYCIQSWYDRTMFAGVSACQSTLDLPQS</sequence>
<organism evidence="4 5">
    <name type="scientific">Macaca fascicularis</name>
    <name type="common">Crab-eating macaque</name>
    <name type="synonym">Cynomolgus monkey</name>
    <dbReference type="NCBI Taxonomy" id="9541"/>
    <lineage>
        <taxon>Eukaryota</taxon>
        <taxon>Metazoa</taxon>
        <taxon>Chordata</taxon>
        <taxon>Craniata</taxon>
        <taxon>Vertebrata</taxon>
        <taxon>Euteleostomi</taxon>
        <taxon>Mammalia</taxon>
        <taxon>Eutheria</taxon>
        <taxon>Euarchontoglires</taxon>
        <taxon>Primates</taxon>
        <taxon>Haplorrhini</taxon>
        <taxon>Catarrhini</taxon>
        <taxon>Cercopithecidae</taxon>
        <taxon>Cercopithecinae</taxon>
        <taxon>Macaca</taxon>
    </lineage>
</organism>
<protein>
    <recommendedName>
        <fullName evidence="3">TAFII28-like protein domain-containing protein</fullName>
    </recommendedName>
</protein>
<dbReference type="PANTHER" id="PTHR13218">
    <property type="entry name" value="TRANSCRIPTION INITIATION FACTOR TFIID SUBUNIT 11-RELATED"/>
    <property type="match status" value="1"/>
</dbReference>
<accession>A0A7N9CYM8</accession>
<dbReference type="Proteomes" id="UP000233100">
    <property type="component" value="Chromosome 6"/>
</dbReference>
<reference evidence="4 5" key="1">
    <citation type="submission" date="2013-03" db="EMBL/GenBank/DDBJ databases">
        <authorList>
            <person name="Warren W."/>
            <person name="Wilson R.K."/>
        </authorList>
    </citation>
    <scope>NUCLEOTIDE SEQUENCE</scope>
</reference>